<reference evidence="6" key="1">
    <citation type="submission" date="2021-05" db="EMBL/GenBank/DDBJ databases">
        <authorList>
            <person name="Pietrasiak N."/>
            <person name="Ward R."/>
            <person name="Stajich J.E."/>
            <person name="Kurbessoian T."/>
        </authorList>
    </citation>
    <scope>NUCLEOTIDE SEQUENCE</scope>
    <source>
        <strain evidence="6">UHER 2000/2452</strain>
    </source>
</reference>
<keyword evidence="3 5" id="KW-1133">Transmembrane helix</keyword>
<evidence type="ECO:0000256" key="2">
    <source>
        <dbReference type="ARBA" id="ARBA00022692"/>
    </source>
</evidence>
<evidence type="ECO:0000256" key="5">
    <source>
        <dbReference type="SAM" id="Phobius"/>
    </source>
</evidence>
<keyword evidence="2 5" id="KW-0812">Transmembrane</keyword>
<comment type="subcellular location">
    <subcellularLocation>
        <location evidence="1">Endomembrane system</location>
        <topology evidence="1">Multi-pass membrane protein</topology>
    </subcellularLocation>
</comment>
<dbReference type="PANTHER" id="PTHR43847:SF1">
    <property type="entry name" value="BLL3993 PROTEIN"/>
    <property type="match status" value="1"/>
</dbReference>
<dbReference type="Proteomes" id="UP000757435">
    <property type="component" value="Unassembled WGS sequence"/>
</dbReference>
<gene>
    <name evidence="6" type="ORF">KME15_22910</name>
</gene>
<dbReference type="EMBL" id="JAHHHD010000039">
    <property type="protein sequence ID" value="MBW4661531.1"/>
    <property type="molecule type" value="Genomic_DNA"/>
</dbReference>
<evidence type="ECO:0000313" key="6">
    <source>
        <dbReference type="EMBL" id="MBW4661531.1"/>
    </source>
</evidence>
<accession>A0A951QGT3</accession>
<keyword evidence="4 5" id="KW-0472">Membrane</keyword>
<feature type="transmembrane region" description="Helical" evidence="5">
    <location>
        <begin position="114"/>
        <end position="136"/>
    </location>
</feature>
<dbReference type="PANTHER" id="PTHR43847">
    <property type="entry name" value="BLL3993 PROTEIN"/>
    <property type="match status" value="1"/>
</dbReference>
<protein>
    <submittedName>
        <fullName evidence="6">Isoprenylcysteine carboxylmethyltransferase family protein</fullName>
    </submittedName>
</protein>
<reference evidence="6" key="2">
    <citation type="journal article" date="2022" name="Microbiol. Resour. Announc.">
        <title>Metagenome Sequencing to Explore Phylogenomics of Terrestrial Cyanobacteria.</title>
        <authorList>
            <person name="Ward R.D."/>
            <person name="Stajich J.E."/>
            <person name="Johansen J.R."/>
            <person name="Huntemann M."/>
            <person name="Clum A."/>
            <person name="Foster B."/>
            <person name="Foster B."/>
            <person name="Roux S."/>
            <person name="Palaniappan K."/>
            <person name="Varghese N."/>
            <person name="Mukherjee S."/>
            <person name="Reddy T.B.K."/>
            <person name="Daum C."/>
            <person name="Copeland A."/>
            <person name="Chen I.A."/>
            <person name="Ivanova N.N."/>
            <person name="Kyrpides N.C."/>
            <person name="Shapiro N."/>
            <person name="Eloe-Fadrosh E.A."/>
            <person name="Pietrasiak N."/>
        </authorList>
    </citation>
    <scope>NUCLEOTIDE SEQUENCE</scope>
    <source>
        <strain evidence="6">UHER 2000/2452</strain>
    </source>
</reference>
<dbReference type="GO" id="GO:0012505">
    <property type="term" value="C:endomembrane system"/>
    <property type="evidence" value="ECO:0007669"/>
    <property type="project" value="UniProtKB-SubCell"/>
</dbReference>
<proteinExistence type="predicted"/>
<dbReference type="Gene3D" id="1.20.120.1630">
    <property type="match status" value="1"/>
</dbReference>
<comment type="caution">
    <text evidence="6">The sequence shown here is derived from an EMBL/GenBank/DDBJ whole genome shotgun (WGS) entry which is preliminary data.</text>
</comment>
<dbReference type="InterPro" id="IPR007318">
    <property type="entry name" value="Phopholipid_MeTrfase"/>
</dbReference>
<feature type="transmembrane region" description="Helical" evidence="5">
    <location>
        <begin position="51"/>
        <end position="74"/>
    </location>
</feature>
<dbReference type="AlphaFoldDB" id="A0A951QGT3"/>
<evidence type="ECO:0000256" key="4">
    <source>
        <dbReference type="ARBA" id="ARBA00023136"/>
    </source>
</evidence>
<dbReference type="InterPro" id="IPR052527">
    <property type="entry name" value="Metal_cation-efflux_comp"/>
</dbReference>
<name>A0A951QGT3_9CYAN</name>
<evidence type="ECO:0000256" key="1">
    <source>
        <dbReference type="ARBA" id="ARBA00004127"/>
    </source>
</evidence>
<evidence type="ECO:0000256" key="3">
    <source>
        <dbReference type="ARBA" id="ARBA00022989"/>
    </source>
</evidence>
<sequence>MKLISDWGFSQESWKGQRGEYLLLLQAVLMIGFVLMPVYRPAWLSVSPPWLYGVWAIALLLFLPAAFGVIKALLDLGQNLTPLPYPKQDGELVQTGMYGIVRHPLYSSILLAELGYAIGQLSLSHLGAMLLLLLLLNYKASREEVWLSDRYPDYAVYQHRVKKLIPFIF</sequence>
<feature type="transmembrane region" description="Helical" evidence="5">
    <location>
        <begin position="20"/>
        <end position="39"/>
    </location>
</feature>
<dbReference type="Pfam" id="PF04191">
    <property type="entry name" value="PEMT"/>
    <property type="match status" value="1"/>
</dbReference>
<evidence type="ECO:0000313" key="7">
    <source>
        <dbReference type="Proteomes" id="UP000757435"/>
    </source>
</evidence>
<organism evidence="6 7">
    <name type="scientific">Drouetiella hepatica Uher 2000/2452</name>
    <dbReference type="NCBI Taxonomy" id="904376"/>
    <lineage>
        <taxon>Bacteria</taxon>
        <taxon>Bacillati</taxon>
        <taxon>Cyanobacteriota</taxon>
        <taxon>Cyanophyceae</taxon>
        <taxon>Oculatellales</taxon>
        <taxon>Oculatellaceae</taxon>
        <taxon>Drouetiella</taxon>
    </lineage>
</organism>